<gene>
    <name evidence="1" type="ORF">E1267_02250</name>
</gene>
<proteinExistence type="predicted"/>
<accession>A0A4R4NNF3</accession>
<evidence type="ECO:0000313" key="2">
    <source>
        <dbReference type="Proteomes" id="UP000295157"/>
    </source>
</evidence>
<sequence length="61" mass="6532">MTSYVRFDRLGDLDLGHELGEDSRIALLDIDTSGVEELAGELGAGALAVQVDLSQDESLVR</sequence>
<reference evidence="1 2" key="1">
    <citation type="submission" date="2019-02" db="EMBL/GenBank/DDBJ databases">
        <title>Draft genome sequences of novel Actinobacteria.</title>
        <authorList>
            <person name="Sahin N."/>
            <person name="Ay H."/>
            <person name="Saygin H."/>
        </authorList>
    </citation>
    <scope>NUCLEOTIDE SEQUENCE [LARGE SCALE GENOMIC DNA]</scope>
    <source>
        <strain evidence="1 2">KC201</strain>
    </source>
</reference>
<dbReference type="EMBL" id="SMJZ01000004">
    <property type="protein sequence ID" value="TDC11031.1"/>
    <property type="molecule type" value="Genomic_DNA"/>
</dbReference>
<protein>
    <submittedName>
        <fullName evidence="1">Uncharacterized protein</fullName>
    </submittedName>
</protein>
<organism evidence="1 2">
    <name type="scientific">Nonomuraea longispora</name>
    <dbReference type="NCBI Taxonomy" id="1848320"/>
    <lineage>
        <taxon>Bacteria</taxon>
        <taxon>Bacillati</taxon>
        <taxon>Actinomycetota</taxon>
        <taxon>Actinomycetes</taxon>
        <taxon>Streptosporangiales</taxon>
        <taxon>Streptosporangiaceae</taxon>
        <taxon>Nonomuraea</taxon>
    </lineage>
</organism>
<evidence type="ECO:0000313" key="1">
    <source>
        <dbReference type="EMBL" id="TDC11031.1"/>
    </source>
</evidence>
<keyword evidence="2" id="KW-1185">Reference proteome</keyword>
<comment type="caution">
    <text evidence="1">The sequence shown here is derived from an EMBL/GenBank/DDBJ whole genome shotgun (WGS) entry which is preliminary data.</text>
</comment>
<dbReference type="AlphaFoldDB" id="A0A4R4NNF3"/>
<name>A0A4R4NNF3_9ACTN</name>
<dbReference type="Proteomes" id="UP000295157">
    <property type="component" value="Unassembled WGS sequence"/>
</dbReference>
<dbReference type="RefSeq" id="WP_132329112.1">
    <property type="nucleotide sequence ID" value="NZ_SMJZ01000004.1"/>
</dbReference>